<gene>
    <name evidence="1" type="ORF">STRIP9103_09207</name>
</gene>
<comment type="caution">
    <text evidence="1">The sequence shown here is derived from an EMBL/GenBank/DDBJ whole genome shotgun (WGS) entry which is preliminary data.</text>
</comment>
<dbReference type="PATRIC" id="fig|698759.3.peg.7012"/>
<accession>L1KPL6</accession>
<organism evidence="1 2">
    <name type="scientific">Streptomyces ipomoeae 91-03</name>
    <dbReference type="NCBI Taxonomy" id="698759"/>
    <lineage>
        <taxon>Bacteria</taxon>
        <taxon>Bacillati</taxon>
        <taxon>Actinomycetota</taxon>
        <taxon>Actinomycetes</taxon>
        <taxon>Kitasatosporales</taxon>
        <taxon>Streptomycetaceae</taxon>
        <taxon>Streptomyces</taxon>
    </lineage>
</organism>
<reference evidence="1 2" key="1">
    <citation type="submission" date="2012-11" db="EMBL/GenBank/DDBJ databases">
        <authorList>
            <person name="Huguet-Tapia J.C."/>
            <person name="Durkin A.S."/>
            <person name="Pettis G.S."/>
            <person name="Badger J.H."/>
        </authorList>
    </citation>
    <scope>NUCLEOTIDE SEQUENCE [LARGE SCALE GENOMIC DNA]</scope>
    <source>
        <strain evidence="1 2">91-03</strain>
    </source>
</reference>
<evidence type="ECO:0000313" key="1">
    <source>
        <dbReference type="EMBL" id="EKX62293.1"/>
    </source>
</evidence>
<dbReference type="EMBL" id="AEJC01000528">
    <property type="protein sequence ID" value="EKX62293.1"/>
    <property type="molecule type" value="Genomic_DNA"/>
</dbReference>
<name>L1KPL6_9ACTN</name>
<protein>
    <submittedName>
        <fullName evidence="1">Uncharacterized protein</fullName>
    </submittedName>
</protein>
<keyword evidence="2" id="KW-1185">Reference proteome</keyword>
<dbReference type="Proteomes" id="UP000010411">
    <property type="component" value="Unassembled WGS sequence"/>
</dbReference>
<proteinExistence type="predicted"/>
<sequence length="85" mass="9068">MLHELEDEDVRSGAYATPRAVHDARSVIEVVDEAVQGSVTDRIRQSLDDELAAILFAGSTGTAGGWPPKRAVRLKTSDVRGGCSC</sequence>
<evidence type="ECO:0000313" key="2">
    <source>
        <dbReference type="Proteomes" id="UP000010411"/>
    </source>
</evidence>
<dbReference type="AlphaFoldDB" id="L1KPL6"/>